<protein>
    <submittedName>
        <fullName evidence="2">Uncharacterized protein</fullName>
    </submittedName>
</protein>
<comment type="caution">
    <text evidence="2">The sequence shown here is derived from an EMBL/GenBank/DDBJ whole genome shotgun (WGS) entry which is preliminary data.</text>
</comment>
<feature type="region of interest" description="Disordered" evidence="1">
    <location>
        <begin position="281"/>
        <end position="308"/>
    </location>
</feature>
<dbReference type="EMBL" id="JABDTM020026761">
    <property type="protein sequence ID" value="KAH0811496.1"/>
    <property type="molecule type" value="Genomic_DNA"/>
</dbReference>
<proteinExistence type="predicted"/>
<dbReference type="AlphaFoldDB" id="A0A8J6HC35"/>
<sequence>MSGEKWKSRNHRYVIDQGARVIDGRSGSYARLPHDFVHYAEVVLCGGEMSESEKFRVSHSRVPWSSRSRRWSCARVVLLSINTRFYTVWSISRVHLKFCKNSANLSPAPSPGLSRAGRACPVVPLLIHRWLQFVYDRLTALTHNHQNLAKLRCDSVARCEVLMQRFFGGAVFELSPPGMWPYDRASKSGPIVHVLNGDYPEADLRRMSLPRLERLVSSLVQCTAEAVGAKTASKPKWWPSGLVFTHPIDLGLSSEREIKLAFKQLIVNCCQFFKRHALVENRGKKRPRQHQLPPPKRHKPPPDSPSKTQFLAYFRLNAKRAQPCERPEAPTPAGAAKLTACINIPFSSDVGRLMAAREHHRITDDLKLKRLERSEWYTNKGAPRAAEVEYEACTYKEPPHSHTYRMPKRQHHHKRRSLHDADFLARFCTPLTVNLPRLDLDKVRSDKRRELVVLIRDTEKMCCDLHTDKDTASSSP</sequence>
<evidence type="ECO:0000256" key="1">
    <source>
        <dbReference type="SAM" id="MobiDB-lite"/>
    </source>
</evidence>
<organism evidence="2 3">
    <name type="scientific">Tenebrio molitor</name>
    <name type="common">Yellow mealworm beetle</name>
    <dbReference type="NCBI Taxonomy" id="7067"/>
    <lineage>
        <taxon>Eukaryota</taxon>
        <taxon>Metazoa</taxon>
        <taxon>Ecdysozoa</taxon>
        <taxon>Arthropoda</taxon>
        <taxon>Hexapoda</taxon>
        <taxon>Insecta</taxon>
        <taxon>Pterygota</taxon>
        <taxon>Neoptera</taxon>
        <taxon>Endopterygota</taxon>
        <taxon>Coleoptera</taxon>
        <taxon>Polyphaga</taxon>
        <taxon>Cucujiformia</taxon>
        <taxon>Tenebrionidae</taxon>
        <taxon>Tenebrio</taxon>
    </lineage>
</organism>
<accession>A0A8J6HC35</accession>
<evidence type="ECO:0000313" key="2">
    <source>
        <dbReference type="EMBL" id="KAH0811496.1"/>
    </source>
</evidence>
<evidence type="ECO:0000313" key="3">
    <source>
        <dbReference type="Proteomes" id="UP000719412"/>
    </source>
</evidence>
<dbReference type="Proteomes" id="UP000719412">
    <property type="component" value="Unassembled WGS sequence"/>
</dbReference>
<name>A0A8J6HC35_TENMO</name>
<gene>
    <name evidence="2" type="ORF">GEV33_011297</name>
</gene>
<reference evidence="2" key="1">
    <citation type="journal article" date="2020" name="J Insects Food Feed">
        <title>The yellow mealworm (Tenebrio molitor) genome: a resource for the emerging insects as food and feed industry.</title>
        <authorList>
            <person name="Eriksson T."/>
            <person name="Andere A."/>
            <person name="Kelstrup H."/>
            <person name="Emery V."/>
            <person name="Picard C."/>
        </authorList>
    </citation>
    <scope>NUCLEOTIDE SEQUENCE</scope>
    <source>
        <strain evidence="2">Stoneville</strain>
        <tissue evidence="2">Whole head</tissue>
    </source>
</reference>
<reference evidence="2" key="2">
    <citation type="submission" date="2021-08" db="EMBL/GenBank/DDBJ databases">
        <authorList>
            <person name="Eriksson T."/>
        </authorList>
    </citation>
    <scope>NUCLEOTIDE SEQUENCE</scope>
    <source>
        <strain evidence="2">Stoneville</strain>
        <tissue evidence="2">Whole head</tissue>
    </source>
</reference>
<keyword evidence="3" id="KW-1185">Reference proteome</keyword>
<feature type="compositionally biased region" description="Basic residues" evidence="1">
    <location>
        <begin position="283"/>
        <end position="299"/>
    </location>
</feature>